<dbReference type="SUPFAM" id="SSF55874">
    <property type="entry name" value="ATPase domain of HSP90 chaperone/DNA topoisomerase II/histidine kinase"/>
    <property type="match status" value="1"/>
</dbReference>
<keyword evidence="3" id="KW-1185">Reference proteome</keyword>
<evidence type="ECO:0000259" key="1">
    <source>
        <dbReference type="Pfam" id="PF25794"/>
    </source>
</evidence>
<dbReference type="Pfam" id="PF25794">
    <property type="entry name" value="SACS"/>
    <property type="match status" value="1"/>
</dbReference>
<dbReference type="PANTHER" id="PTHR15600:SF42">
    <property type="entry name" value="SACSIN"/>
    <property type="match status" value="1"/>
</dbReference>
<sequence length="331" mass="37848">MIALQEMENLAWIWNGDGFSSPTFMLSEKPPIDLSPYICSLPTEMVPFSTLFSSFGLTKQCDDAFLLQVLHFLKRKYDSGSNIPTSEVKKDLQLSVDILNEVKPTVGEQLPSALQEKILIPTHVEGDAYLKLAPVEDCMYCEHEWLERSTHDEEMDFLYVHPNIPNSTAELLLVRTLINRMIEPDELEIGDEFGQEEKLTRRLSRLLEDYTDGFAVPKELVQNADDAGATEIRFLFDERTNEDAMTCLIDEGMRHCQGPALWVFNDAEFRDEDFENITKLNGATKECDTEKIGKFGLGFNAVYNLTDVPMFKTTHSMEHFFAFLYEPKSKP</sequence>
<dbReference type="OrthoDB" id="10071728at2759"/>
<reference evidence="2" key="1">
    <citation type="submission" date="2023-01" db="EMBL/GenBank/DDBJ databases">
        <title>Genome assembly of the deep-sea coral Lophelia pertusa.</title>
        <authorList>
            <person name="Herrera S."/>
            <person name="Cordes E."/>
        </authorList>
    </citation>
    <scope>NUCLEOTIDE SEQUENCE</scope>
    <source>
        <strain evidence="2">USNM1676648</strain>
        <tissue evidence="2">Polyp</tissue>
    </source>
</reference>
<dbReference type="Proteomes" id="UP001163046">
    <property type="component" value="Unassembled WGS sequence"/>
</dbReference>
<dbReference type="GO" id="GO:0030544">
    <property type="term" value="F:Hsp70 protein binding"/>
    <property type="evidence" value="ECO:0007669"/>
    <property type="project" value="TreeGrafter"/>
</dbReference>
<proteinExistence type="predicted"/>
<evidence type="ECO:0000313" key="2">
    <source>
        <dbReference type="EMBL" id="KAJ7380167.1"/>
    </source>
</evidence>
<gene>
    <name evidence="2" type="ORF">OS493_010878</name>
</gene>
<dbReference type="InterPro" id="IPR052972">
    <property type="entry name" value="Sacsin_chaperone_reg"/>
</dbReference>
<dbReference type="PANTHER" id="PTHR15600">
    <property type="entry name" value="SACSIN"/>
    <property type="match status" value="1"/>
</dbReference>
<evidence type="ECO:0000313" key="3">
    <source>
        <dbReference type="Proteomes" id="UP001163046"/>
    </source>
</evidence>
<dbReference type="EMBL" id="MU826354">
    <property type="protein sequence ID" value="KAJ7380167.1"/>
    <property type="molecule type" value="Genomic_DNA"/>
</dbReference>
<name>A0A9W9ZEK9_9CNID</name>
<organism evidence="2 3">
    <name type="scientific">Desmophyllum pertusum</name>
    <dbReference type="NCBI Taxonomy" id="174260"/>
    <lineage>
        <taxon>Eukaryota</taxon>
        <taxon>Metazoa</taxon>
        <taxon>Cnidaria</taxon>
        <taxon>Anthozoa</taxon>
        <taxon>Hexacorallia</taxon>
        <taxon>Scleractinia</taxon>
        <taxon>Caryophylliina</taxon>
        <taxon>Caryophylliidae</taxon>
        <taxon>Desmophyllum</taxon>
    </lineage>
</organism>
<dbReference type="NCBIfam" id="NF047352">
    <property type="entry name" value="P_loop_sacsin"/>
    <property type="match status" value="1"/>
</dbReference>
<protein>
    <recommendedName>
        <fullName evidence="1">Sacsin/Nov domain-containing protein</fullName>
    </recommendedName>
</protein>
<dbReference type="InterPro" id="IPR058210">
    <property type="entry name" value="SACS/Nov_dom"/>
</dbReference>
<feature type="domain" description="Sacsin/Nov" evidence="1">
    <location>
        <begin position="197"/>
        <end position="315"/>
    </location>
</feature>
<comment type="caution">
    <text evidence="2">The sequence shown here is derived from an EMBL/GenBank/DDBJ whole genome shotgun (WGS) entry which is preliminary data.</text>
</comment>
<dbReference type="InterPro" id="IPR036890">
    <property type="entry name" value="HATPase_C_sf"/>
</dbReference>
<accession>A0A9W9ZEK9</accession>
<dbReference type="AlphaFoldDB" id="A0A9W9ZEK9"/>